<proteinExistence type="predicted"/>
<dbReference type="InterPro" id="IPR026058">
    <property type="entry name" value="LIPIN"/>
</dbReference>
<name>A0A7S1VHV5_9STRA</name>
<reference evidence="3" key="1">
    <citation type="submission" date="2021-01" db="EMBL/GenBank/DDBJ databases">
        <authorList>
            <person name="Corre E."/>
            <person name="Pelletier E."/>
            <person name="Niang G."/>
            <person name="Scheremetjew M."/>
            <person name="Finn R."/>
            <person name="Kale V."/>
            <person name="Holt S."/>
            <person name="Cochrane G."/>
            <person name="Meng A."/>
            <person name="Brown T."/>
            <person name="Cohen L."/>
        </authorList>
    </citation>
    <scope>NUCLEOTIDE SEQUENCE</scope>
    <source>
        <strain evidence="3">CCMP 410</strain>
    </source>
</reference>
<dbReference type="SUPFAM" id="SSF56784">
    <property type="entry name" value="HAD-like"/>
    <property type="match status" value="1"/>
</dbReference>
<evidence type="ECO:0000259" key="2">
    <source>
        <dbReference type="SMART" id="SM00775"/>
    </source>
</evidence>
<dbReference type="SMART" id="SM00775">
    <property type="entry name" value="LNS2"/>
    <property type="match status" value="1"/>
</dbReference>
<organism evidence="3">
    <name type="scientific">Grammatophora oceanica</name>
    <dbReference type="NCBI Taxonomy" id="210454"/>
    <lineage>
        <taxon>Eukaryota</taxon>
        <taxon>Sar</taxon>
        <taxon>Stramenopiles</taxon>
        <taxon>Ochrophyta</taxon>
        <taxon>Bacillariophyta</taxon>
        <taxon>Fragilariophyceae</taxon>
        <taxon>Fragilariophycidae</taxon>
        <taxon>Rhabdonematales</taxon>
        <taxon>Grammatophoraceae</taxon>
        <taxon>Grammatophora</taxon>
    </lineage>
</organism>
<dbReference type="PANTHER" id="PTHR12181:SF12">
    <property type="entry name" value="PHOSPHATIDATE PHOSPHATASE"/>
    <property type="match status" value="1"/>
</dbReference>
<dbReference type="PANTHER" id="PTHR12181">
    <property type="entry name" value="LIPIN"/>
    <property type="match status" value="1"/>
</dbReference>
<sequence>MEGSPCLISLACCTPSSTAMGEAFDVVIVVDSIASATSTPACCDFTARFKPSLSHCKIQIVVNDKRIPSLDGCLDPKTGDVRFIHSNTTKPSPELLREAVLSVASKGRNCLQYQALTKEDEILSIADAHLFVWELTDKVFVSDIDGTLTTSNLRGIVNTVMTDNFQQDASTLHHGICNFYENFLQAADQHNVTVRLVYLTSRPLELASVTRRFLTTVAQNGVELPAGPLVGHPGTLMDVLNSELFKRDIHRHKADRLMRFLRLVYAGAGATADSSPLVGAIGNTMTDTTAYEMGGVPLNHIYLIDPSSRIRCFDTQGLGGASHGEEQRRKQSKTASPMRPIRSHRSYKRLMNTTFEGYDDPSFLDHARRML</sequence>
<accession>A0A7S1VHV5</accession>
<dbReference type="EMBL" id="HBGK01039381">
    <property type="protein sequence ID" value="CAD9298515.1"/>
    <property type="molecule type" value="Transcribed_RNA"/>
</dbReference>
<dbReference type="Pfam" id="PF08235">
    <property type="entry name" value="LNS2"/>
    <property type="match status" value="1"/>
</dbReference>
<evidence type="ECO:0000313" key="3">
    <source>
        <dbReference type="EMBL" id="CAD9298515.1"/>
    </source>
</evidence>
<dbReference type="GO" id="GO:0008195">
    <property type="term" value="F:phosphatidate phosphatase activity"/>
    <property type="evidence" value="ECO:0007669"/>
    <property type="project" value="TreeGrafter"/>
</dbReference>
<evidence type="ECO:0000256" key="1">
    <source>
        <dbReference type="SAM" id="MobiDB-lite"/>
    </source>
</evidence>
<feature type="region of interest" description="Disordered" evidence="1">
    <location>
        <begin position="315"/>
        <end position="343"/>
    </location>
</feature>
<dbReference type="InterPro" id="IPR031315">
    <property type="entry name" value="LNS2/PITP"/>
</dbReference>
<dbReference type="InterPro" id="IPR013209">
    <property type="entry name" value="LNS2"/>
</dbReference>
<gene>
    <name evidence="3" type="ORF">GOCE00092_LOCUS20496</name>
</gene>
<dbReference type="InterPro" id="IPR036412">
    <property type="entry name" value="HAD-like_sf"/>
</dbReference>
<feature type="domain" description="LNS2/PITP" evidence="2">
    <location>
        <begin position="139"/>
        <end position="313"/>
    </location>
</feature>
<dbReference type="AlphaFoldDB" id="A0A7S1VHV5"/>
<protein>
    <recommendedName>
        <fullName evidence="2">LNS2/PITP domain-containing protein</fullName>
    </recommendedName>
</protein>